<protein>
    <submittedName>
        <fullName evidence="1">Uncharacterized protein</fullName>
    </submittedName>
</protein>
<organism evidence="1 2">
    <name type="scientific">Brevirhabdus pacifica</name>
    <dbReference type="NCBI Taxonomy" id="1267768"/>
    <lineage>
        <taxon>Bacteria</taxon>
        <taxon>Pseudomonadati</taxon>
        <taxon>Pseudomonadota</taxon>
        <taxon>Alphaproteobacteria</taxon>
        <taxon>Rhodobacterales</taxon>
        <taxon>Paracoccaceae</taxon>
        <taxon>Brevirhabdus</taxon>
    </lineage>
</organism>
<proteinExistence type="predicted"/>
<evidence type="ECO:0000313" key="1">
    <source>
        <dbReference type="EMBL" id="APX88405.1"/>
    </source>
</evidence>
<dbReference type="Pfam" id="PF13795">
    <property type="entry name" value="HupE_UreJ_2"/>
    <property type="match status" value="1"/>
</dbReference>
<dbReference type="EMBL" id="CP019124">
    <property type="protein sequence ID" value="APX88405.1"/>
    <property type="molecule type" value="Genomic_DNA"/>
</dbReference>
<name>A0A1U7DEM9_9RHOB</name>
<evidence type="ECO:0000313" key="2">
    <source>
        <dbReference type="Proteomes" id="UP000187266"/>
    </source>
</evidence>
<dbReference type="STRING" id="1267768.BV394_00545"/>
<dbReference type="AlphaFoldDB" id="A0A1U7DEM9"/>
<dbReference type="Proteomes" id="UP000187266">
    <property type="component" value="Chromosome"/>
</dbReference>
<keyword evidence="2" id="KW-1185">Reference proteome</keyword>
<gene>
    <name evidence="1" type="ORF">BV394_00545</name>
</gene>
<sequence length="382" mass="41390">MARGTRSSSHLAALLALFTTFWLMCLAGLAAAHELRPAVGDFAIREDTVEWKLRLSAEALLADIDMEGIFDTDEDANAATYDSLRALPAEDIQQRFRAQWERIGKGFVARAAGADLPIELVDIQVPGPGDLSLARDSNIQLRVALPDGAPAVQLGWVAAYGPLVLRQEGPEETAYTGYLTGGELTPPIPRNGSARQSSLRAFAEFVYIGFEHIVPKGLDHILFVLGLFLLSLRLRPLLMQISAFTLAHTVTLALGILGYVNLPAQVVEPLIAASIVYVAVENILMRKLSPWRPALVFGFGLLHGLGFASVLGEIGLDPARFASGLIGFNIGVELGQLAVIAVAWLLLAQPFGHKPWYRRRVTIPASALIALVGAFWFVERVI</sequence>
<reference evidence="1 2" key="1">
    <citation type="submission" date="2017-01" db="EMBL/GenBank/DDBJ databases">
        <title>Genomic analysis of Xuhuaishuia manganoxidans DY6-4.</title>
        <authorList>
            <person name="Wang X."/>
        </authorList>
    </citation>
    <scope>NUCLEOTIDE SEQUENCE [LARGE SCALE GENOMIC DNA]</scope>
    <source>
        <strain evidence="1 2">DY6-4</strain>
    </source>
</reference>
<accession>A0A1U7DEM9</accession>
<accession>A0A2M9DH88</accession>
<dbReference type="InterPro" id="IPR032809">
    <property type="entry name" value="Put_HupE_UreJ"/>
</dbReference>